<feature type="compositionally biased region" description="Basic residues" evidence="1">
    <location>
        <begin position="132"/>
        <end position="144"/>
    </location>
</feature>
<evidence type="ECO:0000313" key="3">
    <source>
        <dbReference type="Proteomes" id="UP000026961"/>
    </source>
</evidence>
<protein>
    <submittedName>
        <fullName evidence="2">Uncharacterized protein</fullName>
    </submittedName>
</protein>
<dbReference type="eggNOG" id="ENOG502T0QE">
    <property type="taxonomic scope" value="Eukaryota"/>
</dbReference>
<feature type="compositionally biased region" description="Basic and acidic residues" evidence="1">
    <location>
        <begin position="145"/>
        <end position="154"/>
    </location>
</feature>
<dbReference type="Gramene" id="OGLUM01G14760.1">
    <property type="protein sequence ID" value="OGLUM01G14760.1"/>
    <property type="gene ID" value="OGLUM01G14760"/>
</dbReference>
<sequence length="323" mass="35983">MHIAAAQTQHDSRRGPDRRTRSSSSSWDAPAFHSLPRSLAAGPHATHRAHNTHGIYTHPQVRLIPPIQIQRPPKEKHAHTSSASLLPLFPLHFPSKQENRGFSLARTDRSDVRRCNHLRLHPGAPPGVRLRLLARRRRLRPPHPRSRETAAREEGAEEPVPRDQAAAVGEVGGGDPRPGEGGARLARHLPDRRGRRAGLRPRRAPHQGRQGEGQLPQRLRRRPRAGRGGGEGRPSRRAHAGRAPAAQDGGGVRGRRRLLLRRGQGAVRGAARVRELHELPRHPLHGGRRRLRRRRRGSRGARRALDLRRLRAAVASALVKMSQ</sequence>
<reference evidence="2" key="1">
    <citation type="submission" date="2013-08" db="EMBL/GenBank/DDBJ databases">
        <title>Oryza genome evolution.</title>
        <authorList>
            <person name="Wing R.A."/>
            <person name="Panaud O."/>
            <person name="Oliveira A.C."/>
        </authorList>
    </citation>
    <scope>NUCLEOTIDE SEQUENCE</scope>
</reference>
<feature type="compositionally biased region" description="Basic residues" evidence="1">
    <location>
        <begin position="193"/>
        <end position="206"/>
    </location>
</feature>
<feature type="compositionally biased region" description="Gly residues" evidence="1">
    <location>
        <begin position="170"/>
        <end position="182"/>
    </location>
</feature>
<reference evidence="2" key="2">
    <citation type="submission" date="2015-04" db="UniProtKB">
        <authorList>
            <consortium name="EnsemblPlants"/>
        </authorList>
    </citation>
    <scope>IDENTIFICATION</scope>
</reference>
<dbReference type="Proteomes" id="UP000026961">
    <property type="component" value="Chromosome 1"/>
</dbReference>
<feature type="region of interest" description="Disordered" evidence="1">
    <location>
        <begin position="1"/>
        <end position="31"/>
    </location>
</feature>
<feature type="compositionally biased region" description="Basic and acidic residues" evidence="1">
    <location>
        <begin position="10"/>
        <end position="20"/>
    </location>
</feature>
<accession>A0A0D9Y7H4</accession>
<evidence type="ECO:0000256" key="1">
    <source>
        <dbReference type="SAM" id="MobiDB-lite"/>
    </source>
</evidence>
<feature type="compositionally biased region" description="Basic residues" evidence="1">
    <location>
        <begin position="282"/>
        <end position="302"/>
    </location>
</feature>
<dbReference type="EnsemblPlants" id="OGLUM01G14760.1">
    <property type="protein sequence ID" value="OGLUM01G14760.1"/>
    <property type="gene ID" value="OGLUM01G14760"/>
</dbReference>
<dbReference type="AlphaFoldDB" id="A0A0D9Y7H4"/>
<name>A0A0D9Y7H4_9ORYZ</name>
<organism evidence="2">
    <name type="scientific">Oryza glumipatula</name>
    <dbReference type="NCBI Taxonomy" id="40148"/>
    <lineage>
        <taxon>Eukaryota</taxon>
        <taxon>Viridiplantae</taxon>
        <taxon>Streptophyta</taxon>
        <taxon>Embryophyta</taxon>
        <taxon>Tracheophyta</taxon>
        <taxon>Spermatophyta</taxon>
        <taxon>Magnoliopsida</taxon>
        <taxon>Liliopsida</taxon>
        <taxon>Poales</taxon>
        <taxon>Poaceae</taxon>
        <taxon>BOP clade</taxon>
        <taxon>Oryzoideae</taxon>
        <taxon>Oryzeae</taxon>
        <taxon>Oryzinae</taxon>
        <taxon>Oryza</taxon>
    </lineage>
</organism>
<feature type="region of interest" description="Disordered" evidence="1">
    <location>
        <begin position="281"/>
        <end position="302"/>
    </location>
</feature>
<keyword evidence="3" id="KW-1185">Reference proteome</keyword>
<feature type="region of interest" description="Disordered" evidence="1">
    <location>
        <begin position="123"/>
        <end position="256"/>
    </location>
</feature>
<evidence type="ECO:0000313" key="2">
    <source>
        <dbReference type="EnsemblPlants" id="OGLUM01G14760.1"/>
    </source>
</evidence>
<proteinExistence type="predicted"/>
<reference evidence="2" key="3">
    <citation type="submission" date="2018-05" db="EMBL/GenBank/DDBJ databases">
        <title>OgluRS3 (Oryza glumaepatula Reference Sequence Version 3).</title>
        <authorList>
            <person name="Zhang J."/>
            <person name="Kudrna D."/>
            <person name="Lee S."/>
            <person name="Talag J."/>
            <person name="Welchert J."/>
            <person name="Wing R.A."/>
        </authorList>
    </citation>
    <scope>NUCLEOTIDE SEQUENCE [LARGE SCALE GENOMIC DNA]</scope>
</reference>
<dbReference type="HOGENOM" id="CLU_861592_0_0_1"/>